<keyword evidence="1" id="KW-0547">Nucleotide-binding</keyword>
<protein>
    <submittedName>
        <fullName evidence="3">Uncharacterized protein</fullName>
    </submittedName>
</protein>
<dbReference type="SUPFAM" id="SSF55307">
    <property type="entry name" value="Tubulin C-terminal domain-like"/>
    <property type="match status" value="1"/>
</dbReference>
<accession>A0A1M5ED68</accession>
<dbReference type="AlphaFoldDB" id="A0A1M5ED68"/>
<evidence type="ECO:0000256" key="2">
    <source>
        <dbReference type="ARBA" id="ARBA00023134"/>
    </source>
</evidence>
<dbReference type="STRING" id="1073325.SAMN05444483_102329"/>
<dbReference type="EMBL" id="FQVT01000002">
    <property type="protein sequence ID" value="SHF77189.1"/>
    <property type="molecule type" value="Genomic_DNA"/>
</dbReference>
<dbReference type="Proteomes" id="UP000183945">
    <property type="component" value="Unassembled WGS sequence"/>
</dbReference>
<dbReference type="GO" id="GO:0005525">
    <property type="term" value="F:GTP binding"/>
    <property type="evidence" value="ECO:0007669"/>
    <property type="project" value="UniProtKB-KW"/>
</dbReference>
<dbReference type="InterPro" id="IPR037103">
    <property type="entry name" value="Tubulin/FtsZ-like_C"/>
</dbReference>
<dbReference type="Gene3D" id="3.30.1330.20">
    <property type="entry name" value="Tubulin/FtsZ, C-terminal domain"/>
    <property type="match status" value="1"/>
</dbReference>
<organism evidence="3 4">
    <name type="scientific">Salegentibacter echinorum</name>
    <dbReference type="NCBI Taxonomy" id="1073325"/>
    <lineage>
        <taxon>Bacteria</taxon>
        <taxon>Pseudomonadati</taxon>
        <taxon>Bacteroidota</taxon>
        <taxon>Flavobacteriia</taxon>
        <taxon>Flavobacteriales</taxon>
        <taxon>Flavobacteriaceae</taxon>
        <taxon>Salegentibacter</taxon>
    </lineage>
</organism>
<evidence type="ECO:0000313" key="3">
    <source>
        <dbReference type="EMBL" id="SHF77189.1"/>
    </source>
</evidence>
<keyword evidence="2" id="KW-0342">GTP-binding</keyword>
<evidence type="ECO:0000256" key="1">
    <source>
        <dbReference type="ARBA" id="ARBA00022741"/>
    </source>
</evidence>
<dbReference type="InterPro" id="IPR008280">
    <property type="entry name" value="Tub_FtsZ_C"/>
</dbReference>
<evidence type="ECO:0000313" key="4">
    <source>
        <dbReference type="Proteomes" id="UP000183945"/>
    </source>
</evidence>
<sequence>MDNLYELIANPKYSLKIFAKARGKNRARKAVNDVYKKIYNGGYDVLDSKIVFLKISTGSEEITVDEISAINDSILNSMRAGVSVHMEIDEKNLDDEIELQLIFSKLNIDTDKLDFKLLFNSLAPTVESLPIYFLEDEYDPEEMSAMISCLSDLYKEIGGDALRIKGFSKVQLEKYFEPSI</sequence>
<name>A0A1M5ED68_SALEC</name>
<dbReference type="RefSeq" id="WP_072877475.1">
    <property type="nucleotide sequence ID" value="NZ_FQVT01000002.1"/>
</dbReference>
<dbReference type="OrthoDB" id="9855081at2"/>
<reference evidence="4" key="1">
    <citation type="submission" date="2016-11" db="EMBL/GenBank/DDBJ databases">
        <authorList>
            <person name="Varghese N."/>
            <person name="Submissions S."/>
        </authorList>
    </citation>
    <scope>NUCLEOTIDE SEQUENCE [LARGE SCALE GENOMIC DNA]</scope>
    <source>
        <strain evidence="4">DSM 24579</strain>
    </source>
</reference>
<keyword evidence="4" id="KW-1185">Reference proteome</keyword>
<proteinExistence type="predicted"/>
<gene>
    <name evidence="3" type="ORF">SAMN05444483_102329</name>
</gene>